<name>A0A9P9JC52_9HYPO</name>
<dbReference type="Proteomes" id="UP000717696">
    <property type="component" value="Unassembled WGS sequence"/>
</dbReference>
<accession>A0A9P9JC52</accession>
<sequence>MSLSKRRAPGPKVRMEVRAKPLRLPEPPWIRHCYAVSIFDFQKPWTKGSARLPNDDVETTLFIQTGDKPIHGWLYSVHHIPYSRNFALEKKRCADPEDEALFDSETAIGYMYKSDFENRLPSTLECCPLPEIPAPGYAVMNTPSKEPPVQSWVYAGDNLTPVRNSTE</sequence>
<reference evidence="1" key="1">
    <citation type="journal article" date="2021" name="Nat. Commun.">
        <title>Genetic determinants of endophytism in the Arabidopsis root mycobiome.</title>
        <authorList>
            <person name="Mesny F."/>
            <person name="Miyauchi S."/>
            <person name="Thiergart T."/>
            <person name="Pickel B."/>
            <person name="Atanasova L."/>
            <person name="Karlsson M."/>
            <person name="Huettel B."/>
            <person name="Barry K.W."/>
            <person name="Haridas S."/>
            <person name="Chen C."/>
            <person name="Bauer D."/>
            <person name="Andreopoulos W."/>
            <person name="Pangilinan J."/>
            <person name="LaButti K."/>
            <person name="Riley R."/>
            <person name="Lipzen A."/>
            <person name="Clum A."/>
            <person name="Drula E."/>
            <person name="Henrissat B."/>
            <person name="Kohler A."/>
            <person name="Grigoriev I.V."/>
            <person name="Martin F.M."/>
            <person name="Hacquard S."/>
        </authorList>
    </citation>
    <scope>NUCLEOTIDE SEQUENCE</scope>
    <source>
        <strain evidence="1">MPI-CAGE-AT-0021</strain>
    </source>
</reference>
<evidence type="ECO:0000313" key="1">
    <source>
        <dbReference type="EMBL" id="KAH7155205.1"/>
    </source>
</evidence>
<dbReference type="AlphaFoldDB" id="A0A9P9JC52"/>
<dbReference type="OrthoDB" id="4969524at2759"/>
<keyword evidence="2" id="KW-1185">Reference proteome</keyword>
<organism evidence="1 2">
    <name type="scientific">Dactylonectria estremocensis</name>
    <dbReference type="NCBI Taxonomy" id="1079267"/>
    <lineage>
        <taxon>Eukaryota</taxon>
        <taxon>Fungi</taxon>
        <taxon>Dikarya</taxon>
        <taxon>Ascomycota</taxon>
        <taxon>Pezizomycotina</taxon>
        <taxon>Sordariomycetes</taxon>
        <taxon>Hypocreomycetidae</taxon>
        <taxon>Hypocreales</taxon>
        <taxon>Nectriaceae</taxon>
        <taxon>Dactylonectria</taxon>
    </lineage>
</organism>
<dbReference type="EMBL" id="JAGMUU010000004">
    <property type="protein sequence ID" value="KAH7155205.1"/>
    <property type="molecule type" value="Genomic_DNA"/>
</dbReference>
<comment type="caution">
    <text evidence="1">The sequence shown here is derived from an EMBL/GenBank/DDBJ whole genome shotgun (WGS) entry which is preliminary data.</text>
</comment>
<protein>
    <submittedName>
        <fullName evidence="1">Uncharacterized protein</fullName>
    </submittedName>
</protein>
<gene>
    <name evidence="1" type="ORF">B0J13DRAFT_545013</name>
</gene>
<evidence type="ECO:0000313" key="2">
    <source>
        <dbReference type="Proteomes" id="UP000717696"/>
    </source>
</evidence>
<proteinExistence type="predicted"/>